<keyword evidence="1" id="KW-0805">Transcription regulation</keyword>
<dbReference type="InterPro" id="IPR036093">
    <property type="entry name" value="NAC_dom_sf"/>
</dbReference>
<reference evidence="6 7" key="1">
    <citation type="submission" date="2024-06" db="EMBL/GenBank/DDBJ databases">
        <title>A chromosome level genome sequence of Diviner's sage (Salvia divinorum).</title>
        <authorList>
            <person name="Ford S.A."/>
            <person name="Ro D.-K."/>
            <person name="Ness R.W."/>
            <person name="Phillips M.A."/>
        </authorList>
    </citation>
    <scope>NUCLEOTIDE SEQUENCE [LARGE SCALE GENOMIC DNA]</scope>
    <source>
        <strain evidence="6">SAF-2024a</strain>
        <tissue evidence="6">Leaf</tissue>
    </source>
</reference>
<gene>
    <name evidence="6" type="ORF">AAHA92_01939</name>
</gene>
<dbReference type="GO" id="GO:0003677">
    <property type="term" value="F:DNA binding"/>
    <property type="evidence" value="ECO:0007669"/>
    <property type="project" value="UniProtKB-KW"/>
</dbReference>
<accession>A0ABD1IC66</accession>
<evidence type="ECO:0000313" key="6">
    <source>
        <dbReference type="EMBL" id="KAL1566311.1"/>
    </source>
</evidence>
<dbReference type="Proteomes" id="UP001567538">
    <property type="component" value="Unassembled WGS sequence"/>
</dbReference>
<evidence type="ECO:0000256" key="3">
    <source>
        <dbReference type="ARBA" id="ARBA00023163"/>
    </source>
</evidence>
<dbReference type="PANTHER" id="PTHR31719:SF123">
    <property type="entry name" value="NAC DOMAIN-CONTAINING PROTEIN"/>
    <property type="match status" value="1"/>
</dbReference>
<dbReference type="Gene3D" id="2.170.150.80">
    <property type="entry name" value="NAC domain"/>
    <property type="match status" value="1"/>
</dbReference>
<organism evidence="6 7">
    <name type="scientific">Salvia divinorum</name>
    <name type="common">Maria pastora</name>
    <name type="synonym">Diviner's sage</name>
    <dbReference type="NCBI Taxonomy" id="28513"/>
    <lineage>
        <taxon>Eukaryota</taxon>
        <taxon>Viridiplantae</taxon>
        <taxon>Streptophyta</taxon>
        <taxon>Embryophyta</taxon>
        <taxon>Tracheophyta</taxon>
        <taxon>Spermatophyta</taxon>
        <taxon>Magnoliopsida</taxon>
        <taxon>eudicotyledons</taxon>
        <taxon>Gunneridae</taxon>
        <taxon>Pentapetalae</taxon>
        <taxon>asterids</taxon>
        <taxon>lamiids</taxon>
        <taxon>Lamiales</taxon>
        <taxon>Lamiaceae</taxon>
        <taxon>Nepetoideae</taxon>
        <taxon>Mentheae</taxon>
        <taxon>Salviinae</taxon>
        <taxon>Salvia</taxon>
        <taxon>Salvia subgen. Calosphace</taxon>
    </lineage>
</organism>
<dbReference type="PANTHER" id="PTHR31719">
    <property type="entry name" value="NAC TRANSCRIPTION FACTOR 56"/>
    <property type="match status" value="1"/>
</dbReference>
<keyword evidence="7" id="KW-1185">Reference proteome</keyword>
<keyword evidence="2" id="KW-0238">DNA-binding</keyword>
<keyword evidence="4" id="KW-0539">Nucleus</keyword>
<dbReference type="PROSITE" id="PS51005">
    <property type="entry name" value="NAC"/>
    <property type="match status" value="1"/>
</dbReference>
<dbReference type="InterPro" id="IPR003441">
    <property type="entry name" value="NAC-dom"/>
</dbReference>
<evidence type="ECO:0000256" key="2">
    <source>
        <dbReference type="ARBA" id="ARBA00023125"/>
    </source>
</evidence>
<dbReference type="AlphaFoldDB" id="A0ABD1IC66"/>
<protein>
    <submittedName>
        <fullName evidence="6">NAC domain-containing protein 83-like</fullName>
    </submittedName>
</protein>
<evidence type="ECO:0000313" key="7">
    <source>
        <dbReference type="Proteomes" id="UP001567538"/>
    </source>
</evidence>
<keyword evidence="3" id="KW-0804">Transcription</keyword>
<evidence type="ECO:0000256" key="1">
    <source>
        <dbReference type="ARBA" id="ARBA00023015"/>
    </source>
</evidence>
<comment type="caution">
    <text evidence="6">The sequence shown here is derived from an EMBL/GenBank/DDBJ whole genome shotgun (WGS) entry which is preliminary data.</text>
</comment>
<proteinExistence type="predicted"/>
<dbReference type="SUPFAM" id="SSF101941">
    <property type="entry name" value="NAC domain"/>
    <property type="match status" value="1"/>
</dbReference>
<dbReference type="EMBL" id="JBEAFC010000002">
    <property type="protein sequence ID" value="KAL1566311.1"/>
    <property type="molecule type" value="Genomic_DNA"/>
</dbReference>
<dbReference type="Pfam" id="PF02365">
    <property type="entry name" value="NAM"/>
    <property type="match status" value="1"/>
</dbReference>
<evidence type="ECO:0000256" key="4">
    <source>
        <dbReference type="ARBA" id="ARBA00023242"/>
    </source>
</evidence>
<sequence>MAIVWRESSVVEEELKLPAGWRFDPTNEELVQFYLSKKVGSEPLPAKVLKEIDAHHFYQHYPKNLVHDSERPLQDYFLIHGDEFFHRKIDKVKLVGEGNVGSWRSLGKEEEVVDENRNVIAFKIHSTFFSSKSKRTHWKMQLYRLPASNNLEESGREEWVVARIKGAQEF</sequence>
<evidence type="ECO:0000259" key="5">
    <source>
        <dbReference type="PROSITE" id="PS51005"/>
    </source>
</evidence>
<feature type="domain" description="NAC" evidence="5">
    <location>
        <begin position="17"/>
        <end position="167"/>
    </location>
</feature>
<name>A0ABD1IC66_SALDI</name>